<dbReference type="EMBL" id="CAJJDN010000102">
    <property type="protein sequence ID" value="CAD8112916.1"/>
    <property type="molecule type" value="Genomic_DNA"/>
</dbReference>
<name>A0A8S1QB99_9CILI</name>
<reference evidence="1" key="1">
    <citation type="submission" date="2021-01" db="EMBL/GenBank/DDBJ databases">
        <authorList>
            <consortium name="Genoscope - CEA"/>
            <person name="William W."/>
        </authorList>
    </citation>
    <scope>NUCLEOTIDE SEQUENCE</scope>
</reference>
<organism evidence="1 2">
    <name type="scientific">Paramecium sonneborni</name>
    <dbReference type="NCBI Taxonomy" id="65129"/>
    <lineage>
        <taxon>Eukaryota</taxon>
        <taxon>Sar</taxon>
        <taxon>Alveolata</taxon>
        <taxon>Ciliophora</taxon>
        <taxon>Intramacronucleata</taxon>
        <taxon>Oligohymenophorea</taxon>
        <taxon>Peniculida</taxon>
        <taxon>Parameciidae</taxon>
        <taxon>Paramecium</taxon>
    </lineage>
</organism>
<protein>
    <submittedName>
        <fullName evidence="1">Uncharacterized protein</fullName>
    </submittedName>
</protein>
<comment type="caution">
    <text evidence="1">The sequence shown here is derived from an EMBL/GenBank/DDBJ whole genome shotgun (WGS) entry which is preliminary data.</text>
</comment>
<dbReference type="Proteomes" id="UP000692954">
    <property type="component" value="Unassembled WGS sequence"/>
</dbReference>
<sequence length="198" mass="23790">MFRSYPEYFESNINFQYCNHIGVDQMTINYIFQIQEPCEQLIIPINQLKLWNILKQKIYSLKQINMSLFSVYPYLLKLNYLISIVNYDTVEIKDMTLTLSDVFILENTNNKVDITLKNLIFIQTNFSHKTIIQTQVHGNILFYDVRIIDSNFINSTFFQFQKQSISISITIKNQLSREFNFILNKQHLYQYNYSKYSY</sequence>
<evidence type="ECO:0000313" key="1">
    <source>
        <dbReference type="EMBL" id="CAD8112916.1"/>
    </source>
</evidence>
<gene>
    <name evidence="1" type="ORF">PSON_ATCC_30995.1.T1020007</name>
</gene>
<keyword evidence="2" id="KW-1185">Reference proteome</keyword>
<evidence type="ECO:0000313" key="2">
    <source>
        <dbReference type="Proteomes" id="UP000692954"/>
    </source>
</evidence>
<accession>A0A8S1QB99</accession>
<dbReference type="AlphaFoldDB" id="A0A8S1QB99"/>
<proteinExistence type="predicted"/>